<evidence type="ECO:0000256" key="1">
    <source>
        <dbReference type="ARBA" id="ARBA00004123"/>
    </source>
</evidence>
<evidence type="ECO:0000256" key="2">
    <source>
        <dbReference type="ARBA" id="ARBA00023242"/>
    </source>
</evidence>
<dbReference type="SMART" id="SM00066">
    <property type="entry name" value="GAL4"/>
    <property type="match status" value="1"/>
</dbReference>
<dbReference type="CDD" id="cd00067">
    <property type="entry name" value="GAL4"/>
    <property type="match status" value="1"/>
</dbReference>
<dbReference type="InterPro" id="IPR036864">
    <property type="entry name" value="Zn2-C6_fun-type_DNA-bd_sf"/>
</dbReference>
<sequence>MSALPHLKPSDSINIKRTKSRNGCLTCKKKRLKCDETKPSCLNCMRKNIECGGYSINFKWKSFNNESPKIDNKKLDKYLELASFQVTGKSISQISKENDLIKQGFNPESRANSFNGEDNNDKQPLVVRSYNETITTKNHDLNSLAEAAVKVSESPVPVSVPVPVPVPVPSPVPSPSISQSIPSPSPFYEEKTKSVKHNSDFDINLTPSLSAILNFAFNHEVIGEIPSVETMMSPLTMLNQPQIIQQSPQESNELSIPTNSKLSEHEQILKLYSEFTSSIMSIKNGPYENPWRNMILPIAGNYSCLFDSIASMTLFHMAGSNGILSSTTQELRSKGYNYMKKCILELATGLSKMENNNDYSLPADIALATCLNLANCESWDTHTLSGIAHLKGAKSMINKILKILRDQQDIIRQNRCENENNPVTLNIIKQDFQSKLVLVSNFEYQEIHKSSIKSHQLFIPESIQFLFNQWIYFEVLAQMTTSDNFDDKGIDLVATITTMLQNKANEETTTTTSSSDISDLSIDSKFMSNDFDPLLGCGQSLFSILGKVANLVRKIRKTKHESQSKKRTPLNIITLACELKQQLTVWKPSVSNESIEDEQSPKESSWDLSSCISTAEAYKFAALLYLHQAVPEIPSLSSHTLAEKIFILLASIPKCSNLSIVHIFPLLVSSCEAEGGEEREWCESRWQALSEKMWLGNIDRAFEVVKEVWKRKDKMNIIESTTTDDNRIDSSTHWSSIMKEWGWEVLLG</sequence>
<protein>
    <recommendedName>
        <fullName evidence="3">Zn(2)-C6 fungal-type domain-containing protein</fullName>
    </recommendedName>
</protein>
<dbReference type="Gene3D" id="4.10.240.10">
    <property type="entry name" value="Zn(2)-C6 fungal-type DNA-binding domain"/>
    <property type="match status" value="1"/>
</dbReference>
<dbReference type="GO" id="GO:0045944">
    <property type="term" value="P:positive regulation of transcription by RNA polymerase II"/>
    <property type="evidence" value="ECO:0007669"/>
    <property type="project" value="TreeGrafter"/>
</dbReference>
<dbReference type="GO" id="GO:0005634">
    <property type="term" value="C:nucleus"/>
    <property type="evidence" value="ECO:0007669"/>
    <property type="project" value="UniProtKB-SubCell"/>
</dbReference>
<evidence type="ECO:0000313" key="4">
    <source>
        <dbReference type="EMBL" id="CAI5756790.1"/>
    </source>
</evidence>
<evidence type="ECO:0000313" key="5">
    <source>
        <dbReference type="Proteomes" id="UP001152885"/>
    </source>
</evidence>
<name>A0A9W4TUD5_9ASCO</name>
<dbReference type="SUPFAM" id="SSF57701">
    <property type="entry name" value="Zn2/Cys6 DNA-binding domain"/>
    <property type="match status" value="1"/>
</dbReference>
<dbReference type="GO" id="GO:0000976">
    <property type="term" value="F:transcription cis-regulatory region binding"/>
    <property type="evidence" value="ECO:0007669"/>
    <property type="project" value="TreeGrafter"/>
</dbReference>
<dbReference type="PROSITE" id="PS50048">
    <property type="entry name" value="ZN2_CY6_FUNGAL_2"/>
    <property type="match status" value="1"/>
</dbReference>
<dbReference type="PANTHER" id="PTHR37534:SF15">
    <property type="entry name" value="ZN(II)2CYS6 TRANSCRIPTION FACTOR (EUROFUNG)"/>
    <property type="match status" value="1"/>
</dbReference>
<comment type="subcellular location">
    <subcellularLocation>
        <location evidence="1">Nucleus</location>
    </subcellularLocation>
</comment>
<proteinExistence type="predicted"/>
<gene>
    <name evidence="4" type="ORF">CANVERA_P1309</name>
</gene>
<dbReference type="GO" id="GO:0008270">
    <property type="term" value="F:zinc ion binding"/>
    <property type="evidence" value="ECO:0007669"/>
    <property type="project" value="InterPro"/>
</dbReference>
<dbReference type="GO" id="GO:0000981">
    <property type="term" value="F:DNA-binding transcription factor activity, RNA polymerase II-specific"/>
    <property type="evidence" value="ECO:0007669"/>
    <property type="project" value="InterPro"/>
</dbReference>
<dbReference type="EMBL" id="CANTUO010000001">
    <property type="protein sequence ID" value="CAI5756790.1"/>
    <property type="molecule type" value="Genomic_DNA"/>
</dbReference>
<feature type="domain" description="Zn(2)-C6 fungal-type" evidence="3">
    <location>
        <begin position="23"/>
        <end position="51"/>
    </location>
</feature>
<reference evidence="4" key="1">
    <citation type="submission" date="2022-12" db="EMBL/GenBank/DDBJ databases">
        <authorList>
            <person name="Brejova B."/>
        </authorList>
    </citation>
    <scope>NUCLEOTIDE SEQUENCE</scope>
</reference>
<dbReference type="AlphaFoldDB" id="A0A9W4TUD5"/>
<comment type="caution">
    <text evidence="4">The sequence shown here is derived from an EMBL/GenBank/DDBJ whole genome shotgun (WGS) entry which is preliminary data.</text>
</comment>
<dbReference type="InterPro" id="IPR021858">
    <property type="entry name" value="Fun_TF"/>
</dbReference>
<dbReference type="OrthoDB" id="3886144at2759"/>
<accession>A0A9W4TUD5</accession>
<dbReference type="Pfam" id="PF11951">
    <property type="entry name" value="Fungal_trans_2"/>
    <property type="match status" value="1"/>
</dbReference>
<dbReference type="InterPro" id="IPR001138">
    <property type="entry name" value="Zn2Cys6_DnaBD"/>
</dbReference>
<evidence type="ECO:0000259" key="3">
    <source>
        <dbReference type="PROSITE" id="PS50048"/>
    </source>
</evidence>
<organism evidence="4 5">
    <name type="scientific">Candida verbasci</name>
    <dbReference type="NCBI Taxonomy" id="1227364"/>
    <lineage>
        <taxon>Eukaryota</taxon>
        <taxon>Fungi</taxon>
        <taxon>Dikarya</taxon>
        <taxon>Ascomycota</taxon>
        <taxon>Saccharomycotina</taxon>
        <taxon>Pichiomycetes</taxon>
        <taxon>Debaryomycetaceae</taxon>
        <taxon>Candida/Lodderomyces clade</taxon>
        <taxon>Candida</taxon>
    </lineage>
</organism>
<dbReference type="Pfam" id="PF00172">
    <property type="entry name" value="Zn_clus"/>
    <property type="match status" value="1"/>
</dbReference>
<dbReference type="PROSITE" id="PS00463">
    <property type="entry name" value="ZN2_CY6_FUNGAL_1"/>
    <property type="match status" value="1"/>
</dbReference>
<keyword evidence="2" id="KW-0539">Nucleus</keyword>
<dbReference type="Proteomes" id="UP001152885">
    <property type="component" value="Unassembled WGS sequence"/>
</dbReference>
<keyword evidence="5" id="KW-1185">Reference proteome</keyword>
<dbReference type="PANTHER" id="PTHR37534">
    <property type="entry name" value="TRANSCRIPTIONAL ACTIVATOR PROTEIN UGA3"/>
    <property type="match status" value="1"/>
</dbReference>